<dbReference type="EMBL" id="KY619305">
    <property type="protein sequence ID" value="AQY55257.1"/>
    <property type="molecule type" value="Genomic_DNA"/>
</dbReference>
<sequence length="71" mass="7929">MLIKCVYVRQANQQNLSVVNGGIYVAKPIPCFNGSYYIKVDGSEYIVKTIGEALMIKSLGIIMAKFEIVRK</sequence>
<proteinExistence type="predicted"/>
<protein>
    <submittedName>
        <fullName evidence="1">Uncharacterized protein</fullName>
    </submittedName>
</protein>
<dbReference type="Proteomes" id="UP000222601">
    <property type="component" value="Segment"/>
</dbReference>
<reference evidence="1" key="1">
    <citation type="submission" date="2017-02" db="EMBL/GenBank/DDBJ databases">
        <title>Characterization of a new coliphage vB_EcoS_ESCO41.</title>
        <authorList>
            <person name="Trotereau A."/>
            <person name="Schouler C."/>
        </authorList>
    </citation>
    <scope>NUCLEOTIDE SEQUENCE [LARGE SCALE GENOMIC DNA]</scope>
</reference>
<name>A0A1U9WQX8_9CAUD</name>
<gene>
    <name evidence="1" type="ORF">ESCO41_00029</name>
</gene>
<keyword evidence="2" id="KW-1185">Reference proteome</keyword>
<organism evidence="1">
    <name type="scientific">Escherichia phage vB_EcoS_ESCO41</name>
    <dbReference type="NCBI Taxonomy" id="2496547"/>
    <lineage>
        <taxon>Viruses</taxon>
        <taxon>Duplodnaviria</taxon>
        <taxon>Heunggongvirae</taxon>
        <taxon>Uroviricota</taxon>
        <taxon>Caudoviricetes</taxon>
        <taxon>Drexlerviridae</taxon>
        <taxon>Nouzillyvirus</taxon>
        <taxon>Nouzillyvirus ESCO41</taxon>
    </lineage>
</organism>
<evidence type="ECO:0000313" key="2">
    <source>
        <dbReference type="Proteomes" id="UP000222601"/>
    </source>
</evidence>
<accession>A0A1U9WQX8</accession>
<evidence type="ECO:0000313" key="1">
    <source>
        <dbReference type="EMBL" id="AQY55257.1"/>
    </source>
</evidence>